<feature type="non-terminal residue" evidence="3">
    <location>
        <position position="130"/>
    </location>
</feature>
<dbReference type="AlphaFoldDB" id="A0A2J7ZID5"/>
<dbReference type="PANTHER" id="PTHR30272">
    <property type="entry name" value="3-HYDROXYACYL-[ACYL-CARRIER-PROTEIN] DEHYDRATASE"/>
    <property type="match status" value="1"/>
</dbReference>
<dbReference type="Gene3D" id="3.10.129.10">
    <property type="entry name" value="Hotdog Thioesterase"/>
    <property type="match status" value="1"/>
</dbReference>
<dbReference type="InterPro" id="IPR029069">
    <property type="entry name" value="HotDog_dom_sf"/>
</dbReference>
<accession>A0A2J7ZID5</accession>
<evidence type="ECO:0000256" key="2">
    <source>
        <dbReference type="SAM" id="MobiDB-lite"/>
    </source>
</evidence>
<organism evidence="3 4">
    <name type="scientific">Tetrabaena socialis</name>
    <dbReference type="NCBI Taxonomy" id="47790"/>
    <lineage>
        <taxon>Eukaryota</taxon>
        <taxon>Viridiplantae</taxon>
        <taxon>Chlorophyta</taxon>
        <taxon>core chlorophytes</taxon>
        <taxon>Chlorophyceae</taxon>
        <taxon>CS clade</taxon>
        <taxon>Chlamydomonadales</taxon>
        <taxon>Tetrabaenaceae</taxon>
        <taxon>Tetrabaena</taxon>
    </lineage>
</organism>
<evidence type="ECO:0000256" key="1">
    <source>
        <dbReference type="ARBA" id="ARBA00023239"/>
    </source>
</evidence>
<evidence type="ECO:0000313" key="4">
    <source>
        <dbReference type="Proteomes" id="UP000236333"/>
    </source>
</evidence>
<dbReference type="Pfam" id="PF07977">
    <property type="entry name" value="FabA"/>
    <property type="match status" value="1"/>
</dbReference>
<dbReference type="GO" id="GO:0016829">
    <property type="term" value="F:lyase activity"/>
    <property type="evidence" value="ECO:0007669"/>
    <property type="project" value="UniProtKB-KW"/>
</dbReference>
<sequence>MALASRSMQSGRVSSRPATARRCVVQRPARAMPTVRADAAAPAATEAPKALSVEKTGPNFTALRDINQIMATLPHRYPFLLVDRVVEWEKEKYAVGYKCVTVNDNFFTGHFPERPIMPGACVDGWAGGVG</sequence>
<name>A0A2J7ZID5_9CHLO</name>
<dbReference type="InterPro" id="IPR013114">
    <property type="entry name" value="FabA_FabZ"/>
</dbReference>
<dbReference type="EMBL" id="PGGS01001801">
    <property type="protein sequence ID" value="PNH00018.1"/>
    <property type="molecule type" value="Genomic_DNA"/>
</dbReference>
<dbReference type="OrthoDB" id="4155at2759"/>
<keyword evidence="1" id="KW-0456">Lyase</keyword>
<dbReference type="PANTHER" id="PTHR30272:SF1">
    <property type="entry name" value="3-HYDROXYACYL-[ACYL-CARRIER-PROTEIN] DEHYDRATASE"/>
    <property type="match status" value="1"/>
</dbReference>
<dbReference type="SUPFAM" id="SSF54637">
    <property type="entry name" value="Thioesterase/thiol ester dehydrase-isomerase"/>
    <property type="match status" value="1"/>
</dbReference>
<protein>
    <submittedName>
        <fullName evidence="3">(3R)-hydroxymyristoyl-[acyl-carrier-protein] dehydratase</fullName>
    </submittedName>
</protein>
<proteinExistence type="predicted"/>
<evidence type="ECO:0000313" key="3">
    <source>
        <dbReference type="EMBL" id="PNH00018.1"/>
    </source>
</evidence>
<feature type="region of interest" description="Disordered" evidence="2">
    <location>
        <begin position="1"/>
        <end position="22"/>
    </location>
</feature>
<reference evidence="3 4" key="1">
    <citation type="journal article" date="2017" name="Mol. Biol. Evol.">
        <title>The 4-celled Tetrabaena socialis nuclear genome reveals the essential components for genetic control of cell number at the origin of multicellularity in the volvocine lineage.</title>
        <authorList>
            <person name="Featherston J."/>
            <person name="Arakaki Y."/>
            <person name="Hanschen E.R."/>
            <person name="Ferris P.J."/>
            <person name="Michod R.E."/>
            <person name="Olson B.J.S.C."/>
            <person name="Nozaki H."/>
            <person name="Durand P.M."/>
        </authorList>
    </citation>
    <scope>NUCLEOTIDE SEQUENCE [LARGE SCALE GENOMIC DNA]</scope>
    <source>
        <strain evidence="3 4">NIES-571</strain>
    </source>
</reference>
<dbReference type="CDD" id="cd01288">
    <property type="entry name" value="FabZ"/>
    <property type="match status" value="1"/>
</dbReference>
<comment type="caution">
    <text evidence="3">The sequence shown here is derived from an EMBL/GenBank/DDBJ whole genome shotgun (WGS) entry which is preliminary data.</text>
</comment>
<gene>
    <name evidence="3" type="ORF">TSOC_014182</name>
</gene>
<dbReference type="Proteomes" id="UP000236333">
    <property type="component" value="Unassembled WGS sequence"/>
</dbReference>
<feature type="compositionally biased region" description="Polar residues" evidence="2">
    <location>
        <begin position="1"/>
        <end position="17"/>
    </location>
</feature>
<keyword evidence="4" id="KW-1185">Reference proteome</keyword>